<protein>
    <recommendedName>
        <fullName evidence="1">DRBM domain-containing protein</fullName>
    </recommendedName>
</protein>
<name>A0A9P6AI64_9AGAM</name>
<dbReference type="OrthoDB" id="3246846at2759"/>
<feature type="domain" description="DRBM" evidence="1">
    <location>
        <begin position="20"/>
        <end position="82"/>
    </location>
</feature>
<dbReference type="Proteomes" id="UP000886523">
    <property type="component" value="Unassembled WGS sequence"/>
</dbReference>
<proteinExistence type="predicted"/>
<evidence type="ECO:0000313" key="3">
    <source>
        <dbReference type="Proteomes" id="UP000886523"/>
    </source>
</evidence>
<dbReference type="CDD" id="cd00048">
    <property type="entry name" value="DSRM_SF"/>
    <property type="match status" value="1"/>
</dbReference>
<dbReference type="SUPFAM" id="SSF54768">
    <property type="entry name" value="dsRNA-binding domain-like"/>
    <property type="match status" value="1"/>
</dbReference>
<keyword evidence="3" id="KW-1185">Reference proteome</keyword>
<evidence type="ECO:0000259" key="1">
    <source>
        <dbReference type="Pfam" id="PF00035"/>
    </source>
</evidence>
<dbReference type="Pfam" id="PF00035">
    <property type="entry name" value="dsrm"/>
    <property type="match status" value="1"/>
</dbReference>
<sequence>MSSSSNPSSPVPAAGSFTRLLNNVLQGNGQDLRWREEPVEVSHQKMKSTYWNVTAIVNGDPMGSGSGPKLRVAKDQAAKKILMLLGTIEP</sequence>
<gene>
    <name evidence="2" type="ORF">BS47DRAFT_1353690</name>
</gene>
<organism evidence="2 3">
    <name type="scientific">Hydnum rufescens UP504</name>
    <dbReference type="NCBI Taxonomy" id="1448309"/>
    <lineage>
        <taxon>Eukaryota</taxon>
        <taxon>Fungi</taxon>
        <taxon>Dikarya</taxon>
        <taxon>Basidiomycota</taxon>
        <taxon>Agaricomycotina</taxon>
        <taxon>Agaricomycetes</taxon>
        <taxon>Cantharellales</taxon>
        <taxon>Hydnaceae</taxon>
        <taxon>Hydnum</taxon>
    </lineage>
</organism>
<reference evidence="2" key="1">
    <citation type="journal article" date="2020" name="Nat. Commun.">
        <title>Large-scale genome sequencing of mycorrhizal fungi provides insights into the early evolution of symbiotic traits.</title>
        <authorList>
            <person name="Miyauchi S."/>
            <person name="Kiss E."/>
            <person name="Kuo A."/>
            <person name="Drula E."/>
            <person name="Kohler A."/>
            <person name="Sanchez-Garcia M."/>
            <person name="Morin E."/>
            <person name="Andreopoulos B."/>
            <person name="Barry K.W."/>
            <person name="Bonito G."/>
            <person name="Buee M."/>
            <person name="Carver A."/>
            <person name="Chen C."/>
            <person name="Cichocki N."/>
            <person name="Clum A."/>
            <person name="Culley D."/>
            <person name="Crous P.W."/>
            <person name="Fauchery L."/>
            <person name="Girlanda M."/>
            <person name="Hayes R.D."/>
            <person name="Keri Z."/>
            <person name="LaButti K."/>
            <person name="Lipzen A."/>
            <person name="Lombard V."/>
            <person name="Magnuson J."/>
            <person name="Maillard F."/>
            <person name="Murat C."/>
            <person name="Nolan M."/>
            <person name="Ohm R.A."/>
            <person name="Pangilinan J."/>
            <person name="Pereira M.F."/>
            <person name="Perotto S."/>
            <person name="Peter M."/>
            <person name="Pfister S."/>
            <person name="Riley R."/>
            <person name="Sitrit Y."/>
            <person name="Stielow J.B."/>
            <person name="Szollosi G."/>
            <person name="Zifcakova L."/>
            <person name="Stursova M."/>
            <person name="Spatafora J.W."/>
            <person name="Tedersoo L."/>
            <person name="Vaario L.M."/>
            <person name="Yamada A."/>
            <person name="Yan M."/>
            <person name="Wang P."/>
            <person name="Xu J."/>
            <person name="Bruns T."/>
            <person name="Baldrian P."/>
            <person name="Vilgalys R."/>
            <person name="Dunand C."/>
            <person name="Henrissat B."/>
            <person name="Grigoriev I.V."/>
            <person name="Hibbett D."/>
            <person name="Nagy L.G."/>
            <person name="Martin F.M."/>
        </authorList>
    </citation>
    <scope>NUCLEOTIDE SEQUENCE</scope>
    <source>
        <strain evidence="2">UP504</strain>
    </source>
</reference>
<dbReference type="AlphaFoldDB" id="A0A9P6AI64"/>
<evidence type="ECO:0000313" key="2">
    <source>
        <dbReference type="EMBL" id="KAF9505755.1"/>
    </source>
</evidence>
<comment type="caution">
    <text evidence="2">The sequence shown here is derived from an EMBL/GenBank/DDBJ whole genome shotgun (WGS) entry which is preliminary data.</text>
</comment>
<accession>A0A9P6AI64</accession>
<dbReference type="InterPro" id="IPR014720">
    <property type="entry name" value="dsRBD_dom"/>
</dbReference>
<dbReference type="EMBL" id="MU129138">
    <property type="protein sequence ID" value="KAF9505755.1"/>
    <property type="molecule type" value="Genomic_DNA"/>
</dbReference>
<dbReference type="Gene3D" id="3.30.160.20">
    <property type="match status" value="1"/>
</dbReference>